<proteinExistence type="predicted"/>
<sequence>MGNIHNRRLFALAATESSWSAQHPDEPPSYLASTVPGYDTSLEFLANLEIFTISYSARKFRIKDASENLIFTVTAHKYRQTGSHKAQEAYTVVDSKGKLVFTALERENLTMQPNGLFGYLYFESQGSQGGGMLRFTIYGNDGTVTMCSCGDRLKIDMLNRFWEWNGSFQRRTSSSGTSGIVPRMLDFKLKAGILFAAMITCRYCHFDGI</sequence>
<protein>
    <submittedName>
        <fullName evidence="1">Uncharacterized protein</fullName>
    </submittedName>
</protein>
<accession>A0A9Q1CRR8</accession>
<comment type="caution">
    <text evidence="1">The sequence shown here is derived from an EMBL/GenBank/DDBJ whole genome shotgun (WGS) entry which is preliminary data.</text>
</comment>
<organism evidence="1 2">
    <name type="scientific">Holothuria leucospilota</name>
    <name type="common">Black long sea cucumber</name>
    <name type="synonym">Mertensiothuria leucospilota</name>
    <dbReference type="NCBI Taxonomy" id="206669"/>
    <lineage>
        <taxon>Eukaryota</taxon>
        <taxon>Metazoa</taxon>
        <taxon>Echinodermata</taxon>
        <taxon>Eleutherozoa</taxon>
        <taxon>Echinozoa</taxon>
        <taxon>Holothuroidea</taxon>
        <taxon>Aspidochirotacea</taxon>
        <taxon>Aspidochirotida</taxon>
        <taxon>Holothuriidae</taxon>
        <taxon>Holothuria</taxon>
    </lineage>
</organism>
<dbReference type="Proteomes" id="UP001152320">
    <property type="component" value="Chromosome 1"/>
</dbReference>
<reference evidence="1" key="1">
    <citation type="submission" date="2021-10" db="EMBL/GenBank/DDBJ databases">
        <title>Tropical sea cucumber genome reveals ecological adaptation and Cuvierian tubules defense mechanism.</title>
        <authorList>
            <person name="Chen T."/>
        </authorList>
    </citation>
    <scope>NUCLEOTIDE SEQUENCE</scope>
    <source>
        <strain evidence="1">Nanhai2018</strain>
        <tissue evidence="1">Muscle</tissue>
    </source>
</reference>
<dbReference type="EMBL" id="JAIZAY010000001">
    <property type="protein sequence ID" value="KAJ8049309.1"/>
    <property type="molecule type" value="Genomic_DNA"/>
</dbReference>
<evidence type="ECO:0000313" key="1">
    <source>
        <dbReference type="EMBL" id="KAJ8049309.1"/>
    </source>
</evidence>
<evidence type="ECO:0000313" key="2">
    <source>
        <dbReference type="Proteomes" id="UP001152320"/>
    </source>
</evidence>
<keyword evidence="2" id="KW-1185">Reference proteome</keyword>
<gene>
    <name evidence="1" type="ORF">HOLleu_02001</name>
</gene>
<dbReference type="AlphaFoldDB" id="A0A9Q1CRR8"/>
<name>A0A9Q1CRR8_HOLLE</name>